<comment type="similarity">
    <text evidence="2">Belongs to the fatty acid desaturase type 2 family.</text>
</comment>
<evidence type="ECO:0000256" key="5">
    <source>
        <dbReference type="ARBA" id="ARBA00022832"/>
    </source>
</evidence>
<dbReference type="EC" id="1.14.19.2" evidence="10"/>
<evidence type="ECO:0000256" key="9">
    <source>
        <dbReference type="ARBA" id="ARBA00023160"/>
    </source>
</evidence>
<evidence type="ECO:0000256" key="4">
    <source>
        <dbReference type="ARBA" id="ARBA00022723"/>
    </source>
</evidence>
<protein>
    <submittedName>
        <fullName evidence="10">Acyl-ACP desaturase</fullName>
        <ecNumber evidence="10">1.14.19.2</ecNumber>
    </submittedName>
</protein>
<comment type="caution">
    <text evidence="10">The sequence shown here is derived from an EMBL/GenBank/DDBJ whole genome shotgun (WGS) entry which is preliminary data.</text>
</comment>
<evidence type="ECO:0000256" key="3">
    <source>
        <dbReference type="ARBA" id="ARBA00022516"/>
    </source>
</evidence>
<dbReference type="RefSeq" id="WP_378267727.1">
    <property type="nucleotide sequence ID" value="NZ_JBHUKR010000013.1"/>
</dbReference>
<dbReference type="Gene3D" id="1.10.620.20">
    <property type="entry name" value="Ribonucleotide Reductase, subunit A"/>
    <property type="match status" value="1"/>
</dbReference>
<dbReference type="InterPro" id="IPR005067">
    <property type="entry name" value="Fatty_acid_desaturase-2"/>
</dbReference>
<dbReference type="GO" id="GO:0045300">
    <property type="term" value="F:stearoyl-[ACP] desaturase activity"/>
    <property type="evidence" value="ECO:0007669"/>
    <property type="project" value="UniProtKB-EC"/>
</dbReference>
<evidence type="ECO:0000256" key="7">
    <source>
        <dbReference type="ARBA" id="ARBA00023004"/>
    </source>
</evidence>
<keyword evidence="3" id="KW-0444">Lipid biosynthesis</keyword>
<keyword evidence="4" id="KW-0479">Metal-binding</keyword>
<dbReference type="InterPro" id="IPR009078">
    <property type="entry name" value="Ferritin-like_SF"/>
</dbReference>
<dbReference type="SUPFAM" id="SSF47240">
    <property type="entry name" value="Ferritin-like"/>
    <property type="match status" value="1"/>
</dbReference>
<dbReference type="Pfam" id="PF03405">
    <property type="entry name" value="FA_desaturase_2"/>
    <property type="match status" value="1"/>
</dbReference>
<organism evidence="10 11">
    <name type="scientific">Amycolatopsis pigmentata</name>
    <dbReference type="NCBI Taxonomy" id="450801"/>
    <lineage>
        <taxon>Bacteria</taxon>
        <taxon>Bacillati</taxon>
        <taxon>Actinomycetota</taxon>
        <taxon>Actinomycetes</taxon>
        <taxon>Pseudonocardiales</taxon>
        <taxon>Pseudonocardiaceae</taxon>
        <taxon>Amycolatopsis</taxon>
    </lineage>
</organism>
<sequence>MHWETRPVDTIAGARKVAERTVIKVTLLSPEAMATAVDRYFAGAAQARSWQVETAVDWAGADAGRLTDGQRSAVEFVTVIEDHLPGYFALYTEHFPVDDSVDADEYQHNRVLYHFTVRWAAEEDTHARALARYQAASGLRDERSVRQALVEPGQARFELPFGHPVQFFAYALVQEKATQIYYQQLRAVSGDPVLGELLTRLSRDEARHFTFMADVVSSYLRHHGDQVLDPIREVIAGFRMPLADTLRGYWRWALKIADTARYDHTDAYEHLIKVLNRAVDTPSDRLGELVTFVDSCRSIS</sequence>
<reference evidence="11" key="1">
    <citation type="journal article" date="2019" name="Int. J. Syst. Evol. Microbiol.">
        <title>The Global Catalogue of Microorganisms (GCM) 10K type strain sequencing project: providing services to taxonomists for standard genome sequencing and annotation.</title>
        <authorList>
            <consortium name="The Broad Institute Genomics Platform"/>
            <consortium name="The Broad Institute Genome Sequencing Center for Infectious Disease"/>
            <person name="Wu L."/>
            <person name="Ma J."/>
        </authorList>
    </citation>
    <scope>NUCLEOTIDE SEQUENCE [LARGE SCALE GENOMIC DNA]</scope>
    <source>
        <strain evidence="11">CGMCC 4.7645</strain>
    </source>
</reference>
<evidence type="ECO:0000256" key="6">
    <source>
        <dbReference type="ARBA" id="ARBA00023002"/>
    </source>
</evidence>
<keyword evidence="7" id="KW-0408">Iron</keyword>
<dbReference type="Proteomes" id="UP001597417">
    <property type="component" value="Unassembled WGS sequence"/>
</dbReference>
<name>A0ABW5FY19_9PSEU</name>
<keyword evidence="8" id="KW-0443">Lipid metabolism</keyword>
<accession>A0ABW5FY19</accession>
<comment type="cofactor">
    <cofactor evidence="1">
        <name>Fe(2+)</name>
        <dbReference type="ChEBI" id="CHEBI:29033"/>
    </cofactor>
</comment>
<keyword evidence="6 10" id="KW-0560">Oxidoreductase</keyword>
<keyword evidence="5" id="KW-0276">Fatty acid metabolism</keyword>
<dbReference type="EMBL" id="JBHUKR010000013">
    <property type="protein sequence ID" value="MFD2419698.1"/>
    <property type="molecule type" value="Genomic_DNA"/>
</dbReference>
<dbReference type="InterPro" id="IPR012348">
    <property type="entry name" value="RNR-like"/>
</dbReference>
<evidence type="ECO:0000256" key="1">
    <source>
        <dbReference type="ARBA" id="ARBA00001954"/>
    </source>
</evidence>
<evidence type="ECO:0000256" key="8">
    <source>
        <dbReference type="ARBA" id="ARBA00023098"/>
    </source>
</evidence>
<gene>
    <name evidence="10" type="ORF">ACFSXZ_25545</name>
</gene>
<evidence type="ECO:0000313" key="10">
    <source>
        <dbReference type="EMBL" id="MFD2419698.1"/>
    </source>
</evidence>
<keyword evidence="11" id="KW-1185">Reference proteome</keyword>
<evidence type="ECO:0000313" key="11">
    <source>
        <dbReference type="Proteomes" id="UP001597417"/>
    </source>
</evidence>
<proteinExistence type="inferred from homology"/>
<evidence type="ECO:0000256" key="2">
    <source>
        <dbReference type="ARBA" id="ARBA00008749"/>
    </source>
</evidence>
<keyword evidence="9" id="KW-0275">Fatty acid biosynthesis</keyword>